<proteinExistence type="predicted"/>
<dbReference type="CDD" id="cd18186">
    <property type="entry name" value="BTB_POZ_ZBTB_KLHL-like"/>
    <property type="match status" value="1"/>
</dbReference>
<dbReference type="Gene3D" id="1.25.40.420">
    <property type="match status" value="1"/>
</dbReference>
<dbReference type="PANTHER" id="PTHR24410:SF23">
    <property type="entry name" value="BTB DOMAIN-CONTAINING PROTEIN-RELATED"/>
    <property type="match status" value="1"/>
</dbReference>
<dbReference type="Pfam" id="PF00651">
    <property type="entry name" value="BTB"/>
    <property type="match status" value="1"/>
</dbReference>
<organism evidence="3 4">
    <name type="scientific">Ambispora gerdemannii</name>
    <dbReference type="NCBI Taxonomy" id="144530"/>
    <lineage>
        <taxon>Eukaryota</taxon>
        <taxon>Fungi</taxon>
        <taxon>Fungi incertae sedis</taxon>
        <taxon>Mucoromycota</taxon>
        <taxon>Glomeromycotina</taxon>
        <taxon>Glomeromycetes</taxon>
        <taxon>Archaeosporales</taxon>
        <taxon>Ambisporaceae</taxon>
        <taxon>Ambispora</taxon>
    </lineage>
</organism>
<dbReference type="OrthoDB" id="194443at2759"/>
<dbReference type="PANTHER" id="PTHR24410">
    <property type="entry name" value="HL07962P-RELATED"/>
    <property type="match status" value="1"/>
</dbReference>
<dbReference type="AlphaFoldDB" id="A0A9N9C6D0"/>
<sequence length="494" mass="57015">MATAVKQFCNDFGQFSPDTDVVIQAGQEPDIKAFQAHSAVLRARSAFFQSALSTTWARKEGNRIVLKKPNVSPLVFEMLLYYLYNGRINLDEQDGIDILNLLVAADELLIAQDLLGHIQDHLITVKTTWLETNFGLVLHAIFRHSSCFRLQDYCLLQMCWRPELVFAADDFLEYDEDILSMVLEQEDLQMEEKDVWENLLRWGFSQIRPRQSFNIGSIGKLKKDEIQNLYEILKNCIPLIRFTDFSNRDFSDHVWPFRDIVPDMIRFEIEKIHKNNHDTFFFVSHSSLLLPRCPLIRIDSTILHPAQAAYLPEWIEFAQKNSPASTLTTEIPDPTRVTYQFKLLVRGTIHGFTPRTFHERCDNQGPSIVVLRVRDTRQIIGGYNPIGWRGLRRNHWQYTCDSFLFSFGSKCGSIGDVASDVRLSRVLPGCEAIYDDPKFGPCFGKTDLDMRIKFDEGENCSARKQCYKHNIFGDVNGSGKFSVDEYEVFQIYKA</sequence>
<protein>
    <submittedName>
        <fullName evidence="3">11567_t:CDS:1</fullName>
    </submittedName>
</protein>
<keyword evidence="4" id="KW-1185">Reference proteome</keyword>
<reference evidence="3" key="1">
    <citation type="submission" date="2021-06" db="EMBL/GenBank/DDBJ databases">
        <authorList>
            <person name="Kallberg Y."/>
            <person name="Tangrot J."/>
            <person name="Rosling A."/>
        </authorList>
    </citation>
    <scope>NUCLEOTIDE SEQUENCE</scope>
    <source>
        <strain evidence="3">MT106</strain>
    </source>
</reference>
<dbReference type="InterPro" id="IPR000210">
    <property type="entry name" value="BTB/POZ_dom"/>
</dbReference>
<accession>A0A9N9C6D0</accession>
<comment type="caution">
    <text evidence="3">The sequence shown here is derived from an EMBL/GenBank/DDBJ whole genome shotgun (WGS) entry which is preliminary data.</text>
</comment>
<dbReference type="SMART" id="SM00225">
    <property type="entry name" value="BTB"/>
    <property type="match status" value="1"/>
</dbReference>
<evidence type="ECO:0000259" key="1">
    <source>
        <dbReference type="PROSITE" id="PS50097"/>
    </source>
</evidence>
<feature type="domain" description="BTB" evidence="1">
    <location>
        <begin position="19"/>
        <end position="92"/>
    </location>
</feature>
<evidence type="ECO:0000313" key="4">
    <source>
        <dbReference type="Proteomes" id="UP000789831"/>
    </source>
</evidence>
<evidence type="ECO:0000313" key="3">
    <source>
        <dbReference type="EMBL" id="CAG8588719.1"/>
    </source>
</evidence>
<name>A0A9N9C6D0_9GLOM</name>
<dbReference type="PROSITE" id="PS50097">
    <property type="entry name" value="BTB"/>
    <property type="match status" value="1"/>
</dbReference>
<dbReference type="InterPro" id="IPR006571">
    <property type="entry name" value="TLDc_dom"/>
</dbReference>
<dbReference type="EMBL" id="CAJVPL010001819">
    <property type="protein sequence ID" value="CAG8588719.1"/>
    <property type="molecule type" value="Genomic_DNA"/>
</dbReference>
<dbReference type="SUPFAM" id="SSF54695">
    <property type="entry name" value="POZ domain"/>
    <property type="match status" value="1"/>
</dbReference>
<dbReference type="Pfam" id="PF07534">
    <property type="entry name" value="TLD"/>
    <property type="match status" value="1"/>
</dbReference>
<dbReference type="InterPro" id="IPR051481">
    <property type="entry name" value="BTB-POZ/Galectin-3-binding"/>
</dbReference>
<feature type="domain" description="TLDc" evidence="2">
    <location>
        <begin position="317"/>
        <end position="494"/>
    </location>
</feature>
<dbReference type="Proteomes" id="UP000789831">
    <property type="component" value="Unassembled WGS sequence"/>
</dbReference>
<evidence type="ECO:0000259" key="2">
    <source>
        <dbReference type="PROSITE" id="PS51886"/>
    </source>
</evidence>
<dbReference type="InterPro" id="IPR011333">
    <property type="entry name" value="SKP1/BTB/POZ_sf"/>
</dbReference>
<gene>
    <name evidence="3" type="ORF">AGERDE_LOCUS8496</name>
</gene>
<dbReference type="Gene3D" id="3.30.710.10">
    <property type="entry name" value="Potassium Channel Kv1.1, Chain A"/>
    <property type="match status" value="1"/>
</dbReference>
<dbReference type="PROSITE" id="PS51886">
    <property type="entry name" value="TLDC"/>
    <property type="match status" value="1"/>
</dbReference>